<feature type="transmembrane region" description="Helical" evidence="2">
    <location>
        <begin position="57"/>
        <end position="79"/>
    </location>
</feature>
<keyword evidence="2" id="KW-0812">Transmembrane</keyword>
<sequence>MLLCLPEQTTYSMNNNPSDTDTHSTLPAKSDVSRDASSGGNLHLDKYSDPRAKITRFGVLLGLGVVILGICGAALSIYARKTKLEHTTKFWGPETITALQLAEKIELRPIGSSTFDPVDLSGTPSLGHLRHALLDDRGFDWNTESSGAAAAMCQKPPKEGAVSCVRLRLTDPTAKRIGTIDLDIDLVGGWVGPSDGSKRVQATEWVRPKLTSYFQMIVNVERLRYDQRE</sequence>
<feature type="region of interest" description="Disordered" evidence="1">
    <location>
        <begin position="9"/>
        <end position="40"/>
    </location>
</feature>
<evidence type="ECO:0000256" key="2">
    <source>
        <dbReference type="SAM" id="Phobius"/>
    </source>
</evidence>
<dbReference type="AlphaFoldDB" id="A9LGU1"/>
<dbReference type="EMBL" id="EF591885">
    <property type="protein sequence ID" value="ABX10612.1"/>
    <property type="molecule type" value="Genomic_DNA"/>
</dbReference>
<protein>
    <submittedName>
        <fullName evidence="3">Uncharacterized protein</fullName>
    </submittedName>
</protein>
<organism evidence="3">
    <name type="scientific">uncultured planctomycete 6N14</name>
    <dbReference type="NCBI Taxonomy" id="455069"/>
    <lineage>
        <taxon>Bacteria</taxon>
        <taxon>Pseudomonadati</taxon>
        <taxon>Planctomycetota</taxon>
        <taxon>Planctomycetia</taxon>
        <taxon>Planctomycetales</taxon>
        <taxon>environmental samples</taxon>
    </lineage>
</organism>
<proteinExistence type="predicted"/>
<keyword evidence="2" id="KW-0472">Membrane</keyword>
<accession>A9LGU1</accession>
<reference evidence="3" key="1">
    <citation type="journal article" date="2007" name="ISME J.">
        <title>Fosmids of novel marine Planctomycetes from the Namibian and Oregon coast upwelling systems and their cross-comparison with planctomycete genomes.</title>
        <authorList>
            <person name="Woebken D."/>
            <person name="Teeling H."/>
            <person name="Wecker P."/>
            <person name="Dumitriu A."/>
            <person name="Kostadinov I."/>
            <person name="DeLong E.F."/>
            <person name="Amann R."/>
            <person name="Gloeckner F.O."/>
        </authorList>
    </citation>
    <scope>NUCLEOTIDE SEQUENCE</scope>
</reference>
<gene>
    <name evidence="3" type="ORF">6N14_19</name>
</gene>
<evidence type="ECO:0000313" key="3">
    <source>
        <dbReference type="EMBL" id="ABX10612.1"/>
    </source>
</evidence>
<evidence type="ECO:0000256" key="1">
    <source>
        <dbReference type="SAM" id="MobiDB-lite"/>
    </source>
</evidence>
<feature type="compositionally biased region" description="Polar residues" evidence="1">
    <location>
        <begin position="9"/>
        <end position="27"/>
    </location>
</feature>
<keyword evidence="2" id="KW-1133">Transmembrane helix</keyword>
<name>A9LGU1_9BACT</name>